<protein>
    <submittedName>
        <fullName evidence="4">Uncharacterized protein</fullName>
    </submittedName>
</protein>
<comment type="caution">
    <text evidence="4">The sequence shown here is derived from an EMBL/GenBank/DDBJ whole genome shotgun (WGS) entry which is preliminary data.</text>
</comment>
<keyword evidence="3" id="KW-0732">Signal</keyword>
<keyword evidence="2" id="KW-1133">Transmembrane helix</keyword>
<organism evidence="4 5">
    <name type="scientific">Microbacterium arthrosphaerae</name>
    <dbReference type="NCBI Taxonomy" id="792652"/>
    <lineage>
        <taxon>Bacteria</taxon>
        <taxon>Bacillati</taxon>
        <taxon>Actinomycetota</taxon>
        <taxon>Actinomycetes</taxon>
        <taxon>Micrococcales</taxon>
        <taxon>Microbacteriaceae</taxon>
        <taxon>Microbacterium</taxon>
    </lineage>
</organism>
<proteinExistence type="predicted"/>
<evidence type="ECO:0000313" key="5">
    <source>
        <dbReference type="Proteomes" id="UP001283109"/>
    </source>
</evidence>
<feature type="transmembrane region" description="Helical" evidence="2">
    <location>
        <begin position="515"/>
        <end position="535"/>
    </location>
</feature>
<feature type="signal peptide" evidence="3">
    <location>
        <begin position="1"/>
        <end position="30"/>
    </location>
</feature>
<evidence type="ECO:0000256" key="3">
    <source>
        <dbReference type="SAM" id="SignalP"/>
    </source>
</evidence>
<dbReference type="RefSeq" id="WP_318354386.1">
    <property type="nucleotide sequence ID" value="NZ_JAWQEV010000004.1"/>
</dbReference>
<dbReference type="Proteomes" id="UP001283109">
    <property type="component" value="Unassembled WGS sequence"/>
</dbReference>
<sequence length="547" mass="58065">MRKRTLKAFAGALVAAALVVAPLVTAGASAAGKDKEPAQLVGVVGERQPFTPETNQTSYWKKQFSDTIVECYSAEGNTSHGKITDGGKTVTLNPYQDSWPGDRWELLVVKGGAEEINVIKLPKAGVAYASLENNGGQQSNVSHWIVCKGKTPEVPQTPAPTQKIDCTSITVDYHRALRNGDHINFQVRAGEREYQVNLYVDRNIAGGWDTMGLRDSKGGTVPLTQAEVESGVITWKYSELLDDPAFTVTFVQTNETDTWPNLQCGTPEEEEPEPTIPDPKVERGEWTDGAWKCGDTTVTQTRNVVTTTYKLENGAVVPTVENTTETQTRPLTSAEIGEKCDLVPGDINAVCVGDVPYLGYELTLPAGYVVDSKTPVTITFLNPEGENYVVKNQPLDGELLWPGASATAPKMWPGWELVGGEYVKTDGNYDWTREGVTVRFEVNPSYFTEVEYPKASAECANPPIGGPDGSEEPTPGTVTPGDGTPAGTPGTPAGTPAASTDASALAVTGGGLSPLVVAAGGAALAAGIIVLAIAAHRRRNVGAGTES</sequence>
<feature type="chain" id="PRO_5047140749" evidence="3">
    <location>
        <begin position="31"/>
        <end position="547"/>
    </location>
</feature>
<keyword evidence="2" id="KW-0812">Transmembrane</keyword>
<keyword evidence="2" id="KW-0472">Membrane</keyword>
<gene>
    <name evidence="4" type="ORF">R8Z58_13935</name>
</gene>
<dbReference type="EMBL" id="JAWQEV010000004">
    <property type="protein sequence ID" value="MDW4573877.1"/>
    <property type="molecule type" value="Genomic_DNA"/>
</dbReference>
<feature type="region of interest" description="Disordered" evidence="1">
    <location>
        <begin position="257"/>
        <end position="283"/>
    </location>
</feature>
<name>A0ABU4H575_9MICO</name>
<evidence type="ECO:0000256" key="1">
    <source>
        <dbReference type="SAM" id="MobiDB-lite"/>
    </source>
</evidence>
<evidence type="ECO:0000256" key="2">
    <source>
        <dbReference type="SAM" id="Phobius"/>
    </source>
</evidence>
<evidence type="ECO:0000313" key="4">
    <source>
        <dbReference type="EMBL" id="MDW4573877.1"/>
    </source>
</evidence>
<feature type="compositionally biased region" description="Low complexity" evidence="1">
    <location>
        <begin position="473"/>
        <end position="499"/>
    </location>
</feature>
<accession>A0ABU4H575</accession>
<reference evidence="4 5" key="1">
    <citation type="submission" date="2023-11" db="EMBL/GenBank/DDBJ databases">
        <title>Draft genome sequence of Microbacterium arthrosphaerae JCM 30492.</title>
        <authorList>
            <person name="Zhang G."/>
            <person name="Ding Y."/>
        </authorList>
    </citation>
    <scope>NUCLEOTIDE SEQUENCE [LARGE SCALE GENOMIC DNA]</scope>
    <source>
        <strain evidence="4 5">JCM 30492</strain>
    </source>
</reference>
<keyword evidence="5" id="KW-1185">Reference proteome</keyword>
<feature type="region of interest" description="Disordered" evidence="1">
    <location>
        <begin position="458"/>
        <end position="499"/>
    </location>
</feature>